<dbReference type="Proteomes" id="UP000192074">
    <property type="component" value="Unassembled WGS sequence"/>
</dbReference>
<accession>A0A822UXQ3</accession>
<evidence type="ECO:0000313" key="1">
    <source>
        <dbReference type="EMBL" id="CVI14659.1"/>
    </source>
</evidence>
<protein>
    <submittedName>
        <fullName evidence="1">Uncharacterized protein</fullName>
    </submittedName>
</protein>
<evidence type="ECO:0000313" key="2">
    <source>
        <dbReference type="Proteomes" id="UP000192074"/>
    </source>
</evidence>
<dbReference type="EMBL" id="FCNL01000009">
    <property type="protein sequence ID" value="CVI14659.1"/>
    <property type="molecule type" value="Genomic_DNA"/>
</dbReference>
<sequence>MRELFARTVLRAIGAIGDVDRFAHGKISGGWLVVPYRNQAAPIGQFVFVLALLAAQPKSVGWAPDGCCIGRYEARNPDVARYRNNRQREGLTVPLRDLCRALPHGPNLFEQDLAIRGEPVSVLASNEERSSDLALQKEHFSANRRRAEPGSACSTGQTSLCRNNVEKLQIVPVHFLHGIFSKSPQHLMRIRGRFLRFCMKRVFQTCIYALPPGPLNSSLHTKETKMLPETMFLMEKMRRTEALCRQGGGDDEWETWPSSAMDRLAVFLFHLPLSLRQYIRTKWGIS</sequence>
<organism evidence="1 2">
    <name type="scientific">Agrobacterium tumefaciens str. B6</name>
    <dbReference type="NCBI Taxonomy" id="1183423"/>
    <lineage>
        <taxon>Bacteria</taxon>
        <taxon>Pseudomonadati</taxon>
        <taxon>Pseudomonadota</taxon>
        <taxon>Alphaproteobacteria</taxon>
        <taxon>Hyphomicrobiales</taxon>
        <taxon>Rhizobiaceae</taxon>
        <taxon>Rhizobium/Agrobacterium group</taxon>
        <taxon>Agrobacterium</taxon>
        <taxon>Agrobacterium tumefaciens complex</taxon>
    </lineage>
</organism>
<proteinExistence type="predicted"/>
<comment type="caution">
    <text evidence="1">The sequence shown here is derived from an EMBL/GenBank/DDBJ whole genome shotgun (WGS) entry which is preliminary data.</text>
</comment>
<gene>
    <name evidence="1" type="ORF">AGR4A_Cc170024</name>
</gene>
<dbReference type="AlphaFoldDB" id="A0A822UXQ3"/>
<name>A0A822UXQ3_AGRTU</name>
<reference evidence="1 2" key="1">
    <citation type="submission" date="2016-01" db="EMBL/GenBank/DDBJ databases">
        <authorList>
            <person name="Regsiter A."/>
            <person name="william w."/>
        </authorList>
    </citation>
    <scope>NUCLEOTIDE SEQUENCE [LARGE SCALE GENOMIC DNA]</scope>
    <source>
        <strain evidence="1 2">B6</strain>
    </source>
</reference>